<dbReference type="GO" id="GO:0045048">
    <property type="term" value="P:protein insertion into ER membrane"/>
    <property type="evidence" value="ECO:0007669"/>
    <property type="project" value="TreeGrafter"/>
</dbReference>
<proteinExistence type="inferred from homology"/>
<reference evidence="13 14" key="1">
    <citation type="journal article" date="2018" name="Nat. Ecol. Evol.">
        <title>Genomic signatures of mitonuclear coevolution across populations of Tigriopus californicus.</title>
        <authorList>
            <person name="Barreto F.S."/>
            <person name="Watson E.T."/>
            <person name="Lima T.G."/>
            <person name="Willett C.S."/>
            <person name="Edmands S."/>
            <person name="Li W."/>
            <person name="Burton R.S."/>
        </authorList>
    </citation>
    <scope>NUCLEOTIDE SEQUENCE [LARGE SCALE GENOMIC DNA]</scope>
    <source>
        <strain evidence="13 14">San Diego</strain>
    </source>
</reference>
<dbReference type="EMBL" id="VCGU01000458">
    <property type="protein sequence ID" value="TRY62944.1"/>
    <property type="molecule type" value="Genomic_DNA"/>
</dbReference>
<keyword evidence="8" id="KW-0811">Translocation</keyword>
<feature type="transmembrane region" description="Helical" evidence="11">
    <location>
        <begin position="200"/>
        <end position="219"/>
    </location>
</feature>
<keyword evidence="7 9" id="KW-0472">Membrane</keyword>
<evidence type="ECO:0000256" key="1">
    <source>
        <dbReference type="ARBA" id="ARBA00004141"/>
    </source>
</evidence>
<dbReference type="PANTHER" id="PTHR12371:SF11">
    <property type="entry name" value="TRANSLOCATING CHAIN-ASSOCIATED MEMBRANE PROTEIN"/>
    <property type="match status" value="1"/>
</dbReference>
<evidence type="ECO:0000256" key="5">
    <source>
        <dbReference type="ARBA" id="ARBA00022927"/>
    </source>
</evidence>
<dbReference type="PROSITE" id="PS50922">
    <property type="entry name" value="TLC"/>
    <property type="match status" value="1"/>
</dbReference>
<dbReference type="InterPro" id="IPR006634">
    <property type="entry name" value="TLC-dom"/>
</dbReference>
<comment type="similarity">
    <text evidence="2 8">Belongs to the TRAM family.</text>
</comment>
<dbReference type="GO" id="GO:0006616">
    <property type="term" value="P:SRP-dependent cotranslational protein targeting to membrane, translocation"/>
    <property type="evidence" value="ECO:0007669"/>
    <property type="project" value="InterPro"/>
</dbReference>
<feature type="compositionally biased region" description="Acidic residues" evidence="10">
    <location>
        <begin position="354"/>
        <end position="364"/>
    </location>
</feature>
<evidence type="ECO:0000256" key="10">
    <source>
        <dbReference type="SAM" id="MobiDB-lite"/>
    </source>
</evidence>
<gene>
    <name evidence="13" type="ORF">TCAL_07270</name>
</gene>
<dbReference type="PIRSF" id="PIRSF005449">
    <property type="entry name" value="Translocation_assoc_membrane"/>
    <property type="match status" value="1"/>
</dbReference>
<feature type="compositionally biased region" description="Basic and acidic residues" evidence="10">
    <location>
        <begin position="334"/>
        <end position="353"/>
    </location>
</feature>
<comment type="subcellular location">
    <subcellularLocation>
        <location evidence="1">Membrane</location>
        <topology evidence="1">Multi-pass membrane protein</topology>
    </subcellularLocation>
</comment>
<evidence type="ECO:0000256" key="8">
    <source>
        <dbReference type="PIRNR" id="PIRNR005449"/>
    </source>
</evidence>
<dbReference type="OMA" id="HYICLYT"/>
<organism evidence="13 14">
    <name type="scientific">Tigriopus californicus</name>
    <name type="common">Marine copepod</name>
    <dbReference type="NCBI Taxonomy" id="6832"/>
    <lineage>
        <taxon>Eukaryota</taxon>
        <taxon>Metazoa</taxon>
        <taxon>Ecdysozoa</taxon>
        <taxon>Arthropoda</taxon>
        <taxon>Crustacea</taxon>
        <taxon>Multicrustacea</taxon>
        <taxon>Hexanauplia</taxon>
        <taxon>Copepoda</taxon>
        <taxon>Harpacticoida</taxon>
        <taxon>Harpacticidae</taxon>
        <taxon>Tigriopus</taxon>
    </lineage>
</organism>
<evidence type="ECO:0000259" key="12">
    <source>
        <dbReference type="PROSITE" id="PS50922"/>
    </source>
</evidence>
<evidence type="ECO:0000313" key="13">
    <source>
        <dbReference type="EMBL" id="TRY62944.1"/>
    </source>
</evidence>
<evidence type="ECO:0000256" key="11">
    <source>
        <dbReference type="SAM" id="Phobius"/>
    </source>
</evidence>
<evidence type="ECO:0000256" key="6">
    <source>
        <dbReference type="ARBA" id="ARBA00022989"/>
    </source>
</evidence>
<feature type="region of interest" description="Disordered" evidence="10">
    <location>
        <begin position="318"/>
        <end position="377"/>
    </location>
</feature>
<keyword evidence="6 11" id="KW-1133">Transmembrane helix</keyword>
<keyword evidence="4 9" id="KW-0812">Transmembrane</keyword>
<feature type="domain" description="TLC" evidence="12">
    <location>
        <begin position="121"/>
        <end position="317"/>
    </location>
</feature>
<feature type="transmembrane region" description="Helical" evidence="11">
    <location>
        <begin position="166"/>
        <end position="188"/>
    </location>
</feature>
<keyword evidence="14" id="KW-1185">Reference proteome</keyword>
<evidence type="ECO:0000256" key="4">
    <source>
        <dbReference type="ARBA" id="ARBA00022692"/>
    </source>
</evidence>
<dbReference type="Proteomes" id="UP000318571">
    <property type="component" value="Chromosome 10"/>
</dbReference>
<evidence type="ECO:0000313" key="14">
    <source>
        <dbReference type="Proteomes" id="UP000318571"/>
    </source>
</evidence>
<evidence type="ECO:0000256" key="7">
    <source>
        <dbReference type="ARBA" id="ARBA00023136"/>
    </source>
</evidence>
<keyword evidence="5 8" id="KW-0653">Protein transport</keyword>
<dbReference type="SMART" id="SM00724">
    <property type="entry name" value="TLC"/>
    <property type="match status" value="1"/>
</dbReference>
<dbReference type="STRING" id="6832.A0A553NBW8"/>
<feature type="transmembrane region" description="Helical" evidence="11">
    <location>
        <begin position="287"/>
        <end position="307"/>
    </location>
</feature>
<dbReference type="GO" id="GO:0005789">
    <property type="term" value="C:endoplasmic reticulum membrane"/>
    <property type="evidence" value="ECO:0007669"/>
    <property type="project" value="TreeGrafter"/>
</dbReference>
<evidence type="ECO:0000256" key="3">
    <source>
        <dbReference type="ARBA" id="ARBA00022448"/>
    </source>
</evidence>
<feature type="transmembrane region" description="Helical" evidence="11">
    <location>
        <begin position="127"/>
        <end position="146"/>
    </location>
</feature>
<dbReference type="InterPro" id="IPR016447">
    <property type="entry name" value="Translocation_assoc_membrane"/>
</dbReference>
<evidence type="ECO:0000256" key="9">
    <source>
        <dbReference type="PROSITE-ProRule" id="PRU00205"/>
    </source>
</evidence>
<comment type="caution">
    <text evidence="13">The sequence shown here is derived from an EMBL/GenBank/DDBJ whole genome shotgun (WGS) entry which is preliminary data.</text>
</comment>
<feature type="transmembrane region" description="Helical" evidence="11">
    <location>
        <begin position="87"/>
        <end position="106"/>
    </location>
</feature>
<protein>
    <recommendedName>
        <fullName evidence="8">Translocating chain-associated membrane protein</fullName>
    </recommendedName>
</protein>
<dbReference type="PANTHER" id="PTHR12371">
    <property type="entry name" value="TRANSLOCATION ASSOCIATED MEMBRANE PROTEIN"/>
    <property type="match status" value="1"/>
</dbReference>
<name>A0A553NBW8_TIGCA</name>
<evidence type="ECO:0000256" key="2">
    <source>
        <dbReference type="ARBA" id="ARBA00005999"/>
    </source>
</evidence>
<dbReference type="Pfam" id="PF03798">
    <property type="entry name" value="TRAM_LAG1_CLN8"/>
    <property type="match status" value="1"/>
</dbReference>
<dbReference type="AlphaFoldDB" id="A0A553NBW8"/>
<sequence>MAMKRRTNTKNPPMFSHEFVIQNHADIVACVAMVFVVGLMFQVSSPLASLFIALHHNATVPVPVGPSGGQTMDMVFYTNGWKDVPAIFFYLLIAVVMHQIVQEYLLDKINRKLHLSKIKHAKFNESGQLLSFYLVSMVWAVDIIWRENLFSIRLLWEGYPHVYMTFMFKFFFIVQIAYWLHIFPELYFQKVKREDMAARIQYASLYLAFIVGAYVFSYTRVALCLLVLQYVVEALFHASRLLAYADKGDVARPLYKLHNGLFVLGRLGSISLAVIDLSQGNFNTFFFRLNALVAVCLLQAWLMWNFITFHLRRKRQSGYGSSSGSGLTSRPKKTQQEKAKQRKEMKAKSKDQDDTQEEQDDLPEVDQNTKKTLRQRK</sequence>
<accession>A0A553NBW8</accession>
<keyword evidence="3 8" id="KW-0813">Transport</keyword>